<dbReference type="CDD" id="cd00293">
    <property type="entry name" value="USP-like"/>
    <property type="match status" value="1"/>
</dbReference>
<gene>
    <name evidence="3" type="ORF">GJR96_09090</name>
</gene>
<keyword evidence="4" id="KW-1185">Reference proteome</keyword>
<reference evidence="3 4" key="1">
    <citation type="submission" date="2019-11" db="EMBL/GenBank/DDBJ databases">
        <title>Whole genome sequence of Haloferax sp. MBLA0076.</title>
        <authorList>
            <person name="Seo M.-J."/>
            <person name="Cho E.-S."/>
        </authorList>
    </citation>
    <scope>NUCLEOTIDE SEQUENCE [LARGE SCALE GENOMIC DNA]</scope>
    <source>
        <strain evidence="3 4">MBLA0076</strain>
    </source>
</reference>
<protein>
    <submittedName>
        <fullName evidence="3">Universal stress protein</fullName>
    </submittedName>
</protein>
<dbReference type="AlphaFoldDB" id="A0A6A8GGW3"/>
<dbReference type="RefSeq" id="WP_151162654.1">
    <property type="nucleotide sequence ID" value="NZ_WKJO01000001.1"/>
</dbReference>
<evidence type="ECO:0000259" key="2">
    <source>
        <dbReference type="Pfam" id="PF00582"/>
    </source>
</evidence>
<comment type="caution">
    <text evidence="3">The sequence shown here is derived from an EMBL/GenBank/DDBJ whole genome shotgun (WGS) entry which is preliminary data.</text>
</comment>
<evidence type="ECO:0000256" key="1">
    <source>
        <dbReference type="SAM" id="MobiDB-lite"/>
    </source>
</evidence>
<dbReference type="EMBL" id="WKJO01000001">
    <property type="protein sequence ID" value="MRX22109.1"/>
    <property type="molecule type" value="Genomic_DNA"/>
</dbReference>
<accession>A0A6A8GGW3</accession>
<feature type="region of interest" description="Disordered" evidence="1">
    <location>
        <begin position="142"/>
        <end position="166"/>
    </location>
</feature>
<organism evidence="3 4">
    <name type="scientific">Haloferax litoreum</name>
    <dbReference type="NCBI Taxonomy" id="2666140"/>
    <lineage>
        <taxon>Archaea</taxon>
        <taxon>Methanobacteriati</taxon>
        <taxon>Methanobacteriota</taxon>
        <taxon>Stenosarchaea group</taxon>
        <taxon>Halobacteria</taxon>
        <taxon>Halobacteriales</taxon>
        <taxon>Haloferacaceae</taxon>
        <taxon>Haloferax</taxon>
    </lineage>
</organism>
<dbReference type="InterPro" id="IPR014729">
    <property type="entry name" value="Rossmann-like_a/b/a_fold"/>
</dbReference>
<dbReference type="SUPFAM" id="SSF52402">
    <property type="entry name" value="Adenine nucleotide alpha hydrolases-like"/>
    <property type="match status" value="1"/>
</dbReference>
<proteinExistence type="predicted"/>
<dbReference type="Pfam" id="PF00582">
    <property type="entry name" value="Usp"/>
    <property type="match status" value="1"/>
</dbReference>
<dbReference type="Proteomes" id="UP000439022">
    <property type="component" value="Unassembled WGS sequence"/>
</dbReference>
<evidence type="ECO:0000313" key="4">
    <source>
        <dbReference type="Proteomes" id="UP000439022"/>
    </source>
</evidence>
<sequence length="166" mass="18077">MTEQYQPLFSRPLLPLANEEDAEVTCGVAFPRIAANDGTAFVVHVIEKAGGAPDKAGVEQREEVADDVFDVAHRVADDVGIDIDTDLRFDTNVGDAILDAARDVDASAIVFTPRGGRSWWDLFSGDVRDRLIRESDRPVVVLPHDSVESDGGTDEQSNDTGMVRHD</sequence>
<evidence type="ECO:0000313" key="3">
    <source>
        <dbReference type="EMBL" id="MRX22109.1"/>
    </source>
</evidence>
<feature type="domain" description="UspA" evidence="2">
    <location>
        <begin position="13"/>
        <end position="143"/>
    </location>
</feature>
<dbReference type="InterPro" id="IPR006016">
    <property type="entry name" value="UspA"/>
</dbReference>
<dbReference type="Gene3D" id="3.40.50.620">
    <property type="entry name" value="HUPs"/>
    <property type="match status" value="1"/>
</dbReference>
<name>A0A6A8GGW3_9EURY</name>